<evidence type="ECO:0000259" key="3">
    <source>
        <dbReference type="Pfam" id="PF22299"/>
    </source>
</evidence>
<dbReference type="InterPro" id="IPR055064">
    <property type="entry name" value="BRISC_FAM175B_helical"/>
</dbReference>
<feature type="region of interest" description="Disordered" evidence="2">
    <location>
        <begin position="337"/>
        <end position="363"/>
    </location>
</feature>
<dbReference type="GO" id="GO:0008017">
    <property type="term" value="F:microtubule binding"/>
    <property type="evidence" value="ECO:0007669"/>
    <property type="project" value="TreeGrafter"/>
</dbReference>
<evidence type="ECO:0000256" key="2">
    <source>
        <dbReference type="SAM" id="MobiDB-lite"/>
    </source>
</evidence>
<name>A0AAV7ISS4_COTGL</name>
<dbReference type="Pfam" id="PF21125">
    <property type="entry name" value="MPN_2A_DUB_like"/>
    <property type="match status" value="1"/>
</dbReference>
<dbReference type="CDD" id="cd23525">
    <property type="entry name" value="Abraxas_2_insects"/>
    <property type="match status" value="1"/>
</dbReference>
<protein>
    <recommendedName>
        <fullName evidence="3">BRISC complex subunit FAM175B helical domain-containing protein</fullName>
    </recommendedName>
</protein>
<dbReference type="AlphaFoldDB" id="A0AAV7ISS4"/>
<dbReference type="GO" id="GO:0070536">
    <property type="term" value="P:protein K63-linked deubiquitination"/>
    <property type="evidence" value="ECO:0007669"/>
    <property type="project" value="TreeGrafter"/>
</dbReference>
<keyword evidence="1" id="KW-0175">Coiled coil</keyword>
<dbReference type="GO" id="GO:0090307">
    <property type="term" value="P:mitotic spindle assembly"/>
    <property type="evidence" value="ECO:0007669"/>
    <property type="project" value="TreeGrafter"/>
</dbReference>
<dbReference type="EMBL" id="JAHXZJ010000747">
    <property type="protein sequence ID" value="KAH0558130.1"/>
    <property type="molecule type" value="Genomic_DNA"/>
</dbReference>
<dbReference type="GO" id="GO:0008608">
    <property type="term" value="P:attachment of spindle microtubules to kinetochore"/>
    <property type="evidence" value="ECO:0007669"/>
    <property type="project" value="TreeGrafter"/>
</dbReference>
<reference evidence="4 5" key="1">
    <citation type="journal article" date="2021" name="J. Hered.">
        <title>A chromosome-level genome assembly of the parasitoid wasp, Cotesia glomerata (Hymenoptera: Braconidae).</title>
        <authorList>
            <person name="Pinto B.J."/>
            <person name="Weis J.J."/>
            <person name="Gamble T."/>
            <person name="Ode P.J."/>
            <person name="Paul R."/>
            <person name="Zaspel J.M."/>
        </authorList>
    </citation>
    <scope>NUCLEOTIDE SEQUENCE [LARGE SCALE GENOMIC DNA]</scope>
    <source>
        <strain evidence="4">CgM1</strain>
    </source>
</reference>
<dbReference type="GO" id="GO:0005634">
    <property type="term" value="C:nucleus"/>
    <property type="evidence" value="ECO:0007669"/>
    <property type="project" value="TreeGrafter"/>
</dbReference>
<evidence type="ECO:0000256" key="1">
    <source>
        <dbReference type="SAM" id="Coils"/>
    </source>
</evidence>
<accession>A0AAV7ISS4</accession>
<dbReference type="PRINTS" id="PR02051">
    <property type="entry name" value="PROTEINF175"/>
</dbReference>
<dbReference type="Proteomes" id="UP000826195">
    <property type="component" value="Unassembled WGS sequence"/>
</dbReference>
<evidence type="ECO:0000313" key="5">
    <source>
        <dbReference type="Proteomes" id="UP000826195"/>
    </source>
</evidence>
<keyword evidence="5" id="KW-1185">Reference proteome</keyword>
<proteinExistence type="predicted"/>
<dbReference type="InterPro" id="IPR023238">
    <property type="entry name" value="FAM175"/>
</dbReference>
<dbReference type="PANTHER" id="PTHR31728:SF5">
    <property type="entry name" value="OS07G0540200 PROTEIN"/>
    <property type="match status" value="1"/>
</dbReference>
<organism evidence="4 5">
    <name type="scientific">Cotesia glomerata</name>
    <name type="common">Lepidopteran parasitic wasp</name>
    <name type="synonym">Apanteles glomeratus</name>
    <dbReference type="NCBI Taxonomy" id="32391"/>
    <lineage>
        <taxon>Eukaryota</taxon>
        <taxon>Metazoa</taxon>
        <taxon>Ecdysozoa</taxon>
        <taxon>Arthropoda</taxon>
        <taxon>Hexapoda</taxon>
        <taxon>Insecta</taxon>
        <taxon>Pterygota</taxon>
        <taxon>Neoptera</taxon>
        <taxon>Endopterygota</taxon>
        <taxon>Hymenoptera</taxon>
        <taxon>Apocrita</taxon>
        <taxon>Ichneumonoidea</taxon>
        <taxon>Braconidae</taxon>
        <taxon>Microgastrinae</taxon>
        <taxon>Cotesia</taxon>
    </lineage>
</organism>
<evidence type="ECO:0000313" key="4">
    <source>
        <dbReference type="EMBL" id="KAH0558130.1"/>
    </source>
</evidence>
<feature type="domain" description="BRISC complex subunit FAM175B helical" evidence="3">
    <location>
        <begin position="200"/>
        <end position="261"/>
    </location>
</feature>
<feature type="coiled-coil region" evidence="1">
    <location>
        <begin position="233"/>
        <end position="267"/>
    </location>
</feature>
<gene>
    <name evidence="4" type="ORF">KQX54_014572</name>
</gene>
<sequence length="363" mass="41139">MADNTSFVTISGAALSYLIYENVKTVSDQMGFLVGEVLTYVTKKVTDTDRQVDSTELHINIRGVMPLLSAESIYNSVGKIDEGKLKEFVNGRENEIVGWYRFRLNSSLFPSLRDKVLHKQFENIFCDDDNDKQHFIAGMLSYNVTEKKNTHKFRLVLSHNKNGNHHPVQLKINNLGADASRFDGSDYKPTPIKRVNAVKDHFSRLVDKLQINFVKTPAYDSIVTISQAAERHLKNLVAAVLQSDRELLELENEIKELQREIESTRLQNTEPMHIDNYPSGEPAEMIKKGLEDFSGKSYQFSSEVTVTKVQNKKPNESQILSPSVSLNINNKCLNNENFKKSQSQSPVPRSYSSAAKKSFDKSD</sequence>
<comment type="caution">
    <text evidence="4">The sequence shown here is derived from an EMBL/GenBank/DDBJ whole genome shotgun (WGS) entry which is preliminary data.</text>
</comment>
<dbReference type="Pfam" id="PF22299">
    <property type="entry name" value="BRISC_FAM175B_helical"/>
    <property type="match status" value="1"/>
</dbReference>
<dbReference type="PANTHER" id="PTHR31728">
    <property type="entry name" value="ABRAXAS FAMILY MEMBER"/>
    <property type="match status" value="1"/>
</dbReference>
<dbReference type="GO" id="GO:0031593">
    <property type="term" value="F:polyubiquitin modification-dependent protein binding"/>
    <property type="evidence" value="ECO:0007669"/>
    <property type="project" value="TreeGrafter"/>
</dbReference>